<dbReference type="EMBL" id="SHOA02000202">
    <property type="protein sequence ID" value="TDH66610.1"/>
    <property type="molecule type" value="Genomic_DNA"/>
</dbReference>
<dbReference type="AlphaFoldDB" id="A0A976FGW3"/>
<accession>A0A976FGW3</accession>
<name>A0A976FGW3_BRELC</name>
<dbReference type="Proteomes" id="UP000294530">
    <property type="component" value="Unassembled WGS sequence"/>
</dbReference>
<dbReference type="PANTHER" id="PTHR31531:SF2">
    <property type="entry name" value="E3 UBIQUITIN-PROTEIN LIGASE E3D"/>
    <property type="match status" value="1"/>
</dbReference>
<proteinExistence type="predicted"/>
<dbReference type="PANTHER" id="PTHR31531">
    <property type="entry name" value="E3 UBIQUITIN-PROTEIN LIGASE E3D FAMILY MEMBER"/>
    <property type="match status" value="1"/>
</dbReference>
<comment type="caution">
    <text evidence="1">The sequence shown here is derived from an EMBL/GenBank/DDBJ whole genome shotgun (WGS) entry which is preliminary data.</text>
</comment>
<dbReference type="RefSeq" id="XP_067816109.1">
    <property type="nucleotide sequence ID" value="XM_067963694.1"/>
</dbReference>
<dbReference type="GeneID" id="94349365"/>
<evidence type="ECO:0000313" key="1">
    <source>
        <dbReference type="EMBL" id="TDH66610.1"/>
    </source>
</evidence>
<dbReference type="GO" id="GO:0061630">
    <property type="term" value="F:ubiquitin protein ligase activity"/>
    <property type="evidence" value="ECO:0007669"/>
    <property type="project" value="TreeGrafter"/>
</dbReference>
<dbReference type="GO" id="GO:0005829">
    <property type="term" value="C:cytosol"/>
    <property type="evidence" value="ECO:0007669"/>
    <property type="project" value="TreeGrafter"/>
</dbReference>
<dbReference type="GO" id="GO:0000151">
    <property type="term" value="C:ubiquitin ligase complex"/>
    <property type="evidence" value="ECO:0007669"/>
    <property type="project" value="TreeGrafter"/>
</dbReference>
<keyword evidence="2" id="KW-1185">Reference proteome</keyword>
<dbReference type="GO" id="GO:0030332">
    <property type="term" value="F:cyclin binding"/>
    <property type="evidence" value="ECO:0007669"/>
    <property type="project" value="TreeGrafter"/>
</dbReference>
<sequence length="450" mass="51357">MKNAERHAFDVLKAPESTDTLARRMQKLQVVSDSTHEKNVIPTIVDSLVEYHANIGCYQCYLFLDCHEQAGTRKEMLDVTHFRIVAKFPRINLAYMPQKHGAHAVDQQEDVKVVWWTDIERNVDIAQSFLEDKNDHWYMRLAVRPSDMQLLGGFSSFTQVSYKELRPKYYASVRCRGCNTQLLQGQEGNSIVKVLPLPSANWMDMFDFWGVGIGAFEHIPRDTIQAQQHRVLVGESYVLLHASDFVAKATVRGCDNEVAFAFEDDAVEEHDWVPLMCAACSKRVGSYNIEQPDTIRLDKHLISACNILDISTEQEDAENIYANYTNDSILSAKLLELADSDGKFRFVLTSSCADRGCPDSLTNDTSKPRLQLQLLGWETMIKRQHATKYSRVLKVLYGPRQPMHELLSSHQLILPPAFFTAIIERLRISSTMLPLSLRTFNRLNIGYLYA</sequence>
<gene>
    <name evidence="1" type="ORF">CCR75_005615</name>
</gene>
<organism evidence="1 2">
    <name type="scientific">Bremia lactucae</name>
    <name type="common">Lettuce downy mildew</name>
    <dbReference type="NCBI Taxonomy" id="4779"/>
    <lineage>
        <taxon>Eukaryota</taxon>
        <taxon>Sar</taxon>
        <taxon>Stramenopiles</taxon>
        <taxon>Oomycota</taxon>
        <taxon>Peronosporomycetes</taxon>
        <taxon>Peronosporales</taxon>
        <taxon>Peronosporaceae</taxon>
        <taxon>Bremia</taxon>
    </lineage>
</organism>
<dbReference type="OrthoDB" id="66510at2759"/>
<evidence type="ECO:0008006" key="3">
    <source>
        <dbReference type="Google" id="ProtNLM"/>
    </source>
</evidence>
<dbReference type="InterPro" id="IPR019193">
    <property type="entry name" value="UBQ-conj_enz_E2-bd_prot"/>
</dbReference>
<dbReference type="GO" id="GO:0005634">
    <property type="term" value="C:nucleus"/>
    <property type="evidence" value="ECO:0007669"/>
    <property type="project" value="TreeGrafter"/>
</dbReference>
<dbReference type="GO" id="GO:0031624">
    <property type="term" value="F:ubiquitin conjugating enzyme binding"/>
    <property type="evidence" value="ECO:0007669"/>
    <property type="project" value="TreeGrafter"/>
</dbReference>
<dbReference type="Pfam" id="PF09814">
    <property type="entry name" value="HECT_2"/>
    <property type="match status" value="1"/>
</dbReference>
<protein>
    <recommendedName>
        <fullName evidence="3">HECT-type E3 ubiquitin transferase E3D</fullName>
    </recommendedName>
</protein>
<dbReference type="GO" id="GO:0043161">
    <property type="term" value="P:proteasome-mediated ubiquitin-dependent protein catabolic process"/>
    <property type="evidence" value="ECO:0007669"/>
    <property type="project" value="TreeGrafter"/>
</dbReference>
<dbReference type="GO" id="GO:0006513">
    <property type="term" value="P:protein monoubiquitination"/>
    <property type="evidence" value="ECO:0007669"/>
    <property type="project" value="TreeGrafter"/>
</dbReference>
<dbReference type="KEGG" id="blac:94349365"/>
<evidence type="ECO:0000313" key="2">
    <source>
        <dbReference type="Proteomes" id="UP000294530"/>
    </source>
</evidence>
<dbReference type="GO" id="GO:0000209">
    <property type="term" value="P:protein polyubiquitination"/>
    <property type="evidence" value="ECO:0007669"/>
    <property type="project" value="TreeGrafter"/>
</dbReference>
<reference evidence="1 2" key="1">
    <citation type="journal article" date="2021" name="Genome Biol.">
        <title>AFLAP: assembly-free linkage analysis pipeline using k-mers from genome sequencing data.</title>
        <authorList>
            <person name="Fletcher K."/>
            <person name="Zhang L."/>
            <person name="Gil J."/>
            <person name="Han R."/>
            <person name="Cavanaugh K."/>
            <person name="Michelmore R."/>
        </authorList>
    </citation>
    <scope>NUCLEOTIDE SEQUENCE [LARGE SCALE GENOMIC DNA]</scope>
    <source>
        <strain evidence="1 2">SF5</strain>
    </source>
</reference>
<dbReference type="GO" id="GO:0051865">
    <property type="term" value="P:protein autoubiquitination"/>
    <property type="evidence" value="ECO:0007669"/>
    <property type="project" value="TreeGrafter"/>
</dbReference>